<evidence type="ECO:0000313" key="2">
    <source>
        <dbReference type="EMBL" id="MBO3663041.1"/>
    </source>
</evidence>
<dbReference type="InterPro" id="IPR029068">
    <property type="entry name" value="Glyas_Bleomycin-R_OHBP_Dase"/>
</dbReference>
<gene>
    <name evidence="2" type="ORF">J5V96_05890</name>
</gene>
<protein>
    <submittedName>
        <fullName evidence="2">VOC family protein</fullName>
    </submittedName>
</protein>
<proteinExistence type="predicted"/>
<dbReference type="AlphaFoldDB" id="A0A939QQZ3"/>
<keyword evidence="3" id="KW-1185">Reference proteome</keyword>
<dbReference type="Pfam" id="PF00903">
    <property type="entry name" value="Glyoxalase"/>
    <property type="match status" value="1"/>
</dbReference>
<dbReference type="RefSeq" id="WP_208501672.1">
    <property type="nucleotide sequence ID" value="NZ_JAGFOA010000002.1"/>
</dbReference>
<sequence length="138" mass="15038">MRRNTSPLRGLANLNVVADDVPAAIDWYTRVFGEAPYFVRPETGEPQYAEWRFGDDADEFAVMSSAFRPSLAAPGGALASIHVDDIRAAFDWLVGLGARPADPIVERGGGFWSASIADPFGNLIGLIQSPHWRDAHAR</sequence>
<dbReference type="EMBL" id="JAGFOA010000002">
    <property type="protein sequence ID" value="MBO3663041.1"/>
    <property type="molecule type" value="Genomic_DNA"/>
</dbReference>
<dbReference type="Gene3D" id="3.10.180.10">
    <property type="entry name" value="2,3-Dihydroxybiphenyl 1,2-Dioxygenase, domain 1"/>
    <property type="match status" value="1"/>
</dbReference>
<evidence type="ECO:0000259" key="1">
    <source>
        <dbReference type="PROSITE" id="PS51819"/>
    </source>
</evidence>
<dbReference type="SUPFAM" id="SSF54593">
    <property type="entry name" value="Glyoxalase/Bleomycin resistance protein/Dihydroxybiphenyl dioxygenase"/>
    <property type="match status" value="1"/>
</dbReference>
<reference evidence="2" key="1">
    <citation type="submission" date="2021-03" db="EMBL/GenBank/DDBJ databases">
        <title>Microbacterium sp. nov., a novel actinobacterium isolated from cow dung.</title>
        <authorList>
            <person name="Zhang L."/>
        </authorList>
    </citation>
    <scope>NUCLEOTIDE SEQUENCE</scope>
    <source>
        <strain evidence="2">NEAU-LLB</strain>
    </source>
</reference>
<name>A0A939QQZ3_9MICO</name>
<accession>A0A939QQZ3</accession>
<organism evidence="2 3">
    <name type="scientific">Microbacterium stercoris</name>
    <dbReference type="NCBI Taxonomy" id="2820289"/>
    <lineage>
        <taxon>Bacteria</taxon>
        <taxon>Bacillati</taxon>
        <taxon>Actinomycetota</taxon>
        <taxon>Actinomycetes</taxon>
        <taxon>Micrococcales</taxon>
        <taxon>Microbacteriaceae</taxon>
        <taxon>Microbacterium</taxon>
    </lineage>
</organism>
<dbReference type="InterPro" id="IPR037523">
    <property type="entry name" value="VOC_core"/>
</dbReference>
<dbReference type="PROSITE" id="PS51819">
    <property type="entry name" value="VOC"/>
    <property type="match status" value="1"/>
</dbReference>
<dbReference type="InterPro" id="IPR004360">
    <property type="entry name" value="Glyas_Fos-R_dOase_dom"/>
</dbReference>
<feature type="domain" description="VOC" evidence="1">
    <location>
        <begin position="10"/>
        <end position="129"/>
    </location>
</feature>
<comment type="caution">
    <text evidence="2">The sequence shown here is derived from an EMBL/GenBank/DDBJ whole genome shotgun (WGS) entry which is preliminary data.</text>
</comment>
<evidence type="ECO:0000313" key="3">
    <source>
        <dbReference type="Proteomes" id="UP000680132"/>
    </source>
</evidence>
<dbReference type="Proteomes" id="UP000680132">
    <property type="component" value="Unassembled WGS sequence"/>
</dbReference>